<gene>
    <name evidence="6" type="primary">LOC113931362</name>
</gene>
<dbReference type="OrthoDB" id="9573426at2759"/>
<protein>
    <submittedName>
        <fullName evidence="6">Rhox homeobox family member 1-like</fullName>
    </submittedName>
</protein>
<feature type="compositionally biased region" description="Low complexity" evidence="3">
    <location>
        <begin position="90"/>
        <end position="110"/>
    </location>
</feature>
<evidence type="ECO:0000313" key="5">
    <source>
        <dbReference type="Proteomes" id="UP000515165"/>
    </source>
</evidence>
<comment type="subcellular location">
    <subcellularLocation>
        <location evidence="1 2">Nucleus</location>
    </subcellularLocation>
</comment>
<keyword evidence="2" id="KW-0371">Homeobox</keyword>
<dbReference type="SUPFAM" id="SSF46689">
    <property type="entry name" value="Homeodomain-like"/>
    <property type="match status" value="1"/>
</dbReference>
<dbReference type="KEGG" id="zca:113931362"/>
<evidence type="ECO:0000313" key="6">
    <source>
        <dbReference type="RefSeq" id="XP_027465049.1"/>
    </source>
</evidence>
<feature type="domain" description="Homeobox" evidence="4">
    <location>
        <begin position="117"/>
        <end position="148"/>
    </location>
</feature>
<evidence type="ECO:0000256" key="3">
    <source>
        <dbReference type="SAM" id="MobiDB-lite"/>
    </source>
</evidence>
<dbReference type="Gene3D" id="1.10.10.60">
    <property type="entry name" value="Homeodomain-like"/>
    <property type="match status" value="1"/>
</dbReference>
<keyword evidence="5" id="KW-1185">Reference proteome</keyword>
<keyword evidence="2" id="KW-0238">DNA-binding</keyword>
<accession>A0A6J2E7Z8</accession>
<dbReference type="Pfam" id="PF00046">
    <property type="entry name" value="Homeodomain"/>
    <property type="match status" value="1"/>
</dbReference>
<feature type="region of interest" description="Disordered" evidence="3">
    <location>
        <begin position="1"/>
        <end position="115"/>
    </location>
</feature>
<organism evidence="5 6">
    <name type="scientific">Zalophus californianus</name>
    <name type="common">California sealion</name>
    <dbReference type="NCBI Taxonomy" id="9704"/>
    <lineage>
        <taxon>Eukaryota</taxon>
        <taxon>Metazoa</taxon>
        <taxon>Chordata</taxon>
        <taxon>Craniata</taxon>
        <taxon>Vertebrata</taxon>
        <taxon>Euteleostomi</taxon>
        <taxon>Mammalia</taxon>
        <taxon>Eutheria</taxon>
        <taxon>Laurasiatheria</taxon>
        <taxon>Carnivora</taxon>
        <taxon>Caniformia</taxon>
        <taxon>Pinnipedia</taxon>
        <taxon>Otariidae</taxon>
        <taxon>Zalophus</taxon>
    </lineage>
</organism>
<dbReference type="InterPro" id="IPR009057">
    <property type="entry name" value="Homeodomain-like_sf"/>
</dbReference>
<reference evidence="6" key="1">
    <citation type="submission" date="2025-08" db="UniProtKB">
        <authorList>
            <consortium name="RefSeq"/>
        </authorList>
    </citation>
    <scope>IDENTIFICATION</scope>
    <source>
        <tissue evidence="6">Blood</tissue>
    </source>
</reference>
<feature type="compositionally biased region" description="Gly residues" evidence="3">
    <location>
        <begin position="76"/>
        <end position="89"/>
    </location>
</feature>
<dbReference type="GeneID" id="113931362"/>
<dbReference type="GO" id="GO:0000981">
    <property type="term" value="F:DNA-binding transcription factor activity, RNA polymerase II-specific"/>
    <property type="evidence" value="ECO:0007669"/>
    <property type="project" value="TreeGrafter"/>
</dbReference>
<dbReference type="GO" id="GO:0005634">
    <property type="term" value="C:nucleus"/>
    <property type="evidence" value="ECO:0007669"/>
    <property type="project" value="UniProtKB-SubCell"/>
</dbReference>
<dbReference type="PANTHER" id="PTHR24329:SF543">
    <property type="entry name" value="FI01017P-RELATED"/>
    <property type="match status" value="1"/>
</dbReference>
<dbReference type="GO" id="GO:0000977">
    <property type="term" value="F:RNA polymerase II transcription regulatory region sequence-specific DNA binding"/>
    <property type="evidence" value="ECO:0007669"/>
    <property type="project" value="TreeGrafter"/>
</dbReference>
<sequence>MEPPPESSQEGPTYPSLGVDELRGEPSDTKPAVVSETGGDVEKELWAEPEQGAAAGGEESHGGAGAGDPVDDENQKGGGGGGVGGGGGEEPLQQQQDEAQAAAEGQQPQDRQQRLLRSTFIPLQLKELESIFQRSQYPDVFARKELSIPMDVMEVSKPEKSNLAEEPF</sequence>
<evidence type="ECO:0000256" key="2">
    <source>
        <dbReference type="RuleBase" id="RU000682"/>
    </source>
</evidence>
<dbReference type="InterPro" id="IPR001356">
    <property type="entry name" value="HD"/>
</dbReference>
<name>A0A6J2E7Z8_ZALCA</name>
<keyword evidence="2" id="KW-0539">Nucleus</keyword>
<dbReference type="Proteomes" id="UP000515165">
    <property type="component" value="Chromosome X"/>
</dbReference>
<evidence type="ECO:0000256" key="1">
    <source>
        <dbReference type="ARBA" id="ARBA00004123"/>
    </source>
</evidence>
<dbReference type="RefSeq" id="XP_027465049.1">
    <property type="nucleotide sequence ID" value="XM_027609248.1"/>
</dbReference>
<proteinExistence type="predicted"/>
<dbReference type="InterPro" id="IPR050649">
    <property type="entry name" value="Paired_Homeobox_TFs"/>
</dbReference>
<dbReference type="AlphaFoldDB" id="A0A6J2E7Z8"/>
<dbReference type="CDD" id="cd00086">
    <property type="entry name" value="homeodomain"/>
    <property type="match status" value="1"/>
</dbReference>
<dbReference type="PANTHER" id="PTHR24329">
    <property type="entry name" value="HOMEOBOX PROTEIN ARISTALESS"/>
    <property type="match status" value="1"/>
</dbReference>
<feature type="compositionally biased region" description="Low complexity" evidence="3">
    <location>
        <begin position="48"/>
        <end position="57"/>
    </location>
</feature>
<evidence type="ECO:0000259" key="4">
    <source>
        <dbReference type="Pfam" id="PF00046"/>
    </source>
</evidence>